<evidence type="ECO:0000313" key="1">
    <source>
        <dbReference type="EMBL" id="AON97890.1"/>
    </source>
</evidence>
<evidence type="ECO:0000313" key="15">
    <source>
        <dbReference type="EMBL" id="AOO03671.1"/>
    </source>
</evidence>
<evidence type="ECO:0000313" key="19">
    <source>
        <dbReference type="EMBL" id="AOO07093.1"/>
    </source>
</evidence>
<dbReference type="Proteomes" id="UP000220729">
    <property type="component" value="Segment"/>
</dbReference>
<dbReference type="EMBL" id="KX349237">
    <property type="protein sequence ID" value="AOO00035.1"/>
    <property type="molecule type" value="Genomic_DNA"/>
</dbReference>
<dbReference type="Proteomes" id="UP000219987">
    <property type="component" value="Segment"/>
</dbReference>
<dbReference type="Proteomes" id="UP000229411">
    <property type="component" value="Segment"/>
</dbReference>
<dbReference type="EMBL" id="KX349261">
    <property type="protein sequence ID" value="AOO05168.1"/>
    <property type="molecule type" value="Genomic_DNA"/>
</dbReference>
<dbReference type="EMBL" id="KX349249">
    <property type="protein sequence ID" value="AOO02601.1"/>
    <property type="molecule type" value="Genomic_DNA"/>
</dbReference>
<dbReference type="EMBL" id="KX349238">
    <property type="protein sequence ID" value="AOO00249.1"/>
    <property type="molecule type" value="Genomic_DNA"/>
</dbReference>
<dbReference type="EMBL" id="KX349258">
    <property type="protein sequence ID" value="AOO04527.1"/>
    <property type="molecule type" value="Genomic_DNA"/>
</dbReference>
<protein>
    <submittedName>
        <fullName evidence="5">Uncharacterized protein</fullName>
    </submittedName>
</protein>
<dbReference type="Proteomes" id="UP000220171">
    <property type="component" value="Segment"/>
</dbReference>
<evidence type="ECO:0000313" key="22">
    <source>
        <dbReference type="Proteomes" id="UP000219847"/>
    </source>
</evidence>
<dbReference type="Proteomes" id="UP000220556">
    <property type="component" value="Segment"/>
</dbReference>
<accession>A0A1D7RF76</accession>
<dbReference type="EMBL" id="KX349283">
    <property type="protein sequence ID" value="AOO09883.1"/>
    <property type="molecule type" value="Genomic_DNA"/>
</dbReference>
<dbReference type="Proteomes" id="UP000219847">
    <property type="component" value="Segment"/>
</dbReference>
<evidence type="ECO:0000313" key="11">
    <source>
        <dbReference type="EMBL" id="AOO02174.1"/>
    </source>
</evidence>
<evidence type="ECO:0000313" key="24">
    <source>
        <dbReference type="Proteomes" id="UP000220375"/>
    </source>
</evidence>
<evidence type="ECO:0000313" key="2">
    <source>
        <dbReference type="EMBL" id="AON98319.1"/>
    </source>
</evidence>
<proteinExistence type="predicted"/>
<evidence type="ECO:0000313" key="9">
    <source>
        <dbReference type="EMBL" id="AOO01532.1"/>
    </source>
</evidence>
<dbReference type="Proteomes" id="UP000219918">
    <property type="component" value="Segment"/>
</dbReference>
<dbReference type="EMBL" id="KX349240">
    <property type="protein sequence ID" value="AOO00676.1"/>
    <property type="molecule type" value="Genomic_DNA"/>
</dbReference>
<evidence type="ECO:0000313" key="12">
    <source>
        <dbReference type="EMBL" id="AOO02601.1"/>
    </source>
</evidence>
<dbReference type="EMBL" id="KX349227">
    <property type="protein sequence ID" value="AON97890.1"/>
    <property type="molecule type" value="Genomic_DNA"/>
</dbReference>
<dbReference type="Proteomes" id="UP000220874">
    <property type="component" value="Segment"/>
</dbReference>
<dbReference type="Gene3D" id="2.30.30.100">
    <property type="match status" value="1"/>
</dbReference>
<dbReference type="EMBL" id="KX349233">
    <property type="protein sequence ID" value="AON99178.1"/>
    <property type="molecule type" value="Genomic_DNA"/>
</dbReference>
<evidence type="ECO:0000313" key="23">
    <source>
        <dbReference type="Proteomes" id="UP000219866"/>
    </source>
</evidence>
<dbReference type="EMBL" id="KX349269">
    <property type="protein sequence ID" value="AOO06879.1"/>
    <property type="molecule type" value="Genomic_DNA"/>
</dbReference>
<evidence type="ECO:0000313" key="18">
    <source>
        <dbReference type="EMBL" id="AOO06879.1"/>
    </source>
</evidence>
<dbReference type="EMBL" id="KX349235">
    <property type="protein sequence ID" value="AON99607.1"/>
    <property type="molecule type" value="Genomic_DNA"/>
</dbReference>
<dbReference type="Proteomes" id="UP000219866">
    <property type="component" value="Segment"/>
</dbReference>
<dbReference type="EMBL" id="KX349247">
    <property type="protein sequence ID" value="AOO02174.1"/>
    <property type="molecule type" value="Genomic_DNA"/>
</dbReference>
<sequence length="130" mass="14419">MKGGVMSVRIVRTRSNEDIICDLYEVTTKEEPEKAVGFQMKNPYSVWISAPKDDAVIDTSGEGVTTKISEPAIHFEPWAPLSKNKDIMLKLDEVVTAYETHDEILEKYNQLVEVENGGSSDQTGAPEGET</sequence>
<dbReference type="Proteomes" id="UP000220455">
    <property type="component" value="Segment"/>
</dbReference>
<evidence type="ECO:0000313" key="10">
    <source>
        <dbReference type="EMBL" id="AOO01746.1"/>
    </source>
</evidence>
<dbReference type="Proteomes" id="UP000220738">
    <property type="component" value="Segment"/>
</dbReference>
<dbReference type="Proteomes" id="UP000220287">
    <property type="component" value="Segment"/>
</dbReference>
<dbReference type="EMBL" id="KX349254">
    <property type="protein sequence ID" value="AOO03671.1"/>
    <property type="molecule type" value="Genomic_DNA"/>
</dbReference>
<evidence type="ECO:0000313" key="6">
    <source>
        <dbReference type="EMBL" id="AOO00249.1"/>
    </source>
</evidence>
<dbReference type="EMBL" id="KX349251">
    <property type="protein sequence ID" value="AOO03029.1"/>
    <property type="molecule type" value="Genomic_DNA"/>
</dbReference>
<dbReference type="Proteomes" id="UP000219940">
    <property type="component" value="Segment"/>
</dbReference>
<dbReference type="Proteomes" id="UP000220084">
    <property type="component" value="Segment"/>
</dbReference>
<dbReference type="EMBL" id="KX349229">
    <property type="protein sequence ID" value="AON98319.1"/>
    <property type="molecule type" value="Genomic_DNA"/>
</dbReference>
<evidence type="ECO:0000313" key="13">
    <source>
        <dbReference type="EMBL" id="AOO03029.1"/>
    </source>
</evidence>
<dbReference type="Proteomes" id="UP000220656">
    <property type="component" value="Segment"/>
</dbReference>
<evidence type="ECO:0000313" key="5">
    <source>
        <dbReference type="EMBL" id="AOO00035.1"/>
    </source>
</evidence>
<dbReference type="EMBL" id="KX349244">
    <property type="protein sequence ID" value="AOO01532.1"/>
    <property type="molecule type" value="Genomic_DNA"/>
</dbReference>
<dbReference type="EMBL" id="KX349273">
    <property type="protein sequence ID" value="AOO07736.1"/>
    <property type="molecule type" value="Genomic_DNA"/>
</dbReference>
<reference evidence="22 23" key="1">
    <citation type="journal article" date="2016" name="Environ. Microbiol.">
        <title>Genomic diversification of marine cyanophages into stable ecotypes.</title>
        <authorList>
            <person name="Marston M.F."/>
            <person name="Martiny J.B."/>
        </authorList>
    </citation>
    <scope>NUCLEOTIDE SEQUENCE [LARGE SCALE GENOMIC DNA]</scope>
    <source>
        <strain evidence="1">Fa_10_0709</strain>
        <strain evidence="2">LIS_01_1010</strain>
        <strain evidence="3">LIS_11_1010</strain>
        <strain evidence="4">LIS_14_1013</strain>
        <strain evidence="5">Np_01_0709</strain>
        <strain evidence="6">Np_01_1112</strain>
        <strain evidence="7">Np_03_1112</strain>
        <strain evidence="8">Np_11_1112</strain>
        <strain evidence="9">Np_12_0912</strain>
        <strain evidence="10">Np_14_0912</strain>
        <strain evidence="11">Np_15_1112</strain>
        <strain evidence="12">Np_20_0912</strain>
        <strain evidence="13">Np_24_1112</strain>
        <strain evidence="14">Np_33_0912</strain>
        <strain evidence="15">Np_36_1112</strain>
        <strain evidence="16">RW_03_0709</strain>
        <strain evidence="17">RW_12_0113</strain>
        <strain evidence="18">RW_34_0905</strain>
        <strain evidence="19">RW_40_1112</strain>
        <strain evidence="20">W1_01_0910</strain>
        <strain evidence="21">W2_32_0910</strain>
    </source>
</reference>
<organism evidence="5 24">
    <name type="scientific">Synechococcus phage S-RIM2</name>
    <dbReference type="NCBI Taxonomy" id="687800"/>
    <lineage>
        <taxon>Viruses</taxon>
        <taxon>Duplodnaviria</taxon>
        <taxon>Heunggongvirae</taxon>
        <taxon>Uroviricota</taxon>
        <taxon>Caudoviricetes</taxon>
        <taxon>Pantevenvirales</taxon>
        <taxon>Kyanoviridae</taxon>
        <taxon>Nerrivikvirus</taxon>
        <taxon>Nerrivikvirus srim2</taxon>
    </lineage>
</organism>
<evidence type="ECO:0000313" key="17">
    <source>
        <dbReference type="EMBL" id="AOO05168.1"/>
    </source>
</evidence>
<evidence type="ECO:0000313" key="7">
    <source>
        <dbReference type="EMBL" id="AOO00676.1"/>
    </source>
</evidence>
<gene>
    <name evidence="1" type="ORF">Fa100709_163</name>
    <name evidence="2" type="ORF">LIS011010_164</name>
    <name evidence="3" type="ORF">LIS111010_163</name>
    <name evidence="4" type="ORF">LIS141013_163</name>
    <name evidence="5" type="ORF">Np010709_163</name>
    <name evidence="6" type="ORF">Np011112_163</name>
    <name evidence="7" type="ORF">Np031112_162</name>
    <name evidence="8" type="ORF">Np111112_164</name>
    <name evidence="9" type="ORF">Np120912_163</name>
    <name evidence="10" type="ORF">Np140912_163</name>
    <name evidence="11" type="ORF">Np151112_163</name>
    <name evidence="12" type="ORF">Np200912_163</name>
    <name evidence="13" type="ORF">Np241112_163</name>
    <name evidence="14" type="ORF">Np330912_163</name>
    <name evidence="15" type="ORF">Np361112_163</name>
    <name evidence="16" type="ORF">RW030709_163</name>
    <name evidence="17" type="ORF">RW120113_163</name>
    <name evidence="18" type="ORF">RW340905_163</name>
    <name evidence="19" type="ORF">RW401112_163</name>
    <name evidence="20" type="ORF">W1010910_164</name>
    <name evidence="21" type="ORF">W2320910_164</name>
</gene>
<name>A0A1D7RF76_9CAUD</name>
<dbReference type="Proteomes" id="UP000220975">
    <property type="component" value="Segment"/>
</dbReference>
<dbReference type="EMBL" id="KX349243">
    <property type="protein sequence ID" value="AOO01318.1"/>
    <property type="molecule type" value="Genomic_DNA"/>
</dbReference>
<dbReference type="EMBL" id="KX349245">
    <property type="protein sequence ID" value="AOO01746.1"/>
    <property type="molecule type" value="Genomic_DNA"/>
</dbReference>
<dbReference type="Proteomes" id="UP000220036">
    <property type="component" value="Segment"/>
</dbReference>
<dbReference type="Proteomes" id="UP000220375">
    <property type="component" value="Segment"/>
</dbReference>
<evidence type="ECO:0000313" key="20">
    <source>
        <dbReference type="EMBL" id="AOO07736.1"/>
    </source>
</evidence>
<evidence type="ECO:0000313" key="4">
    <source>
        <dbReference type="EMBL" id="AON99607.1"/>
    </source>
</evidence>
<dbReference type="Proteomes" id="UP000220999">
    <property type="component" value="Segment"/>
</dbReference>
<evidence type="ECO:0000313" key="8">
    <source>
        <dbReference type="EMBL" id="AOO01318.1"/>
    </source>
</evidence>
<evidence type="ECO:0000313" key="14">
    <source>
        <dbReference type="EMBL" id="AOO03457.1"/>
    </source>
</evidence>
<evidence type="ECO:0000313" key="16">
    <source>
        <dbReference type="EMBL" id="AOO04527.1"/>
    </source>
</evidence>
<dbReference type="Proteomes" id="UP000220420">
    <property type="component" value="Segment"/>
</dbReference>
<dbReference type="EMBL" id="KX349253">
    <property type="protein sequence ID" value="AOO03457.1"/>
    <property type="molecule type" value="Genomic_DNA"/>
</dbReference>
<dbReference type="EMBL" id="KX349270">
    <property type="protein sequence ID" value="AOO07093.1"/>
    <property type="molecule type" value="Genomic_DNA"/>
</dbReference>
<dbReference type="Proteomes" id="UP000219867">
    <property type="component" value="Segment"/>
</dbReference>
<evidence type="ECO:0000313" key="21">
    <source>
        <dbReference type="EMBL" id="AOO09883.1"/>
    </source>
</evidence>
<evidence type="ECO:0000313" key="3">
    <source>
        <dbReference type="EMBL" id="AON99178.1"/>
    </source>
</evidence>